<evidence type="ECO:0000259" key="6">
    <source>
        <dbReference type="Pfam" id="PF04932"/>
    </source>
</evidence>
<reference evidence="7 8" key="1">
    <citation type="submission" date="2016-10" db="EMBL/GenBank/DDBJ databases">
        <authorList>
            <person name="de Groot N.N."/>
        </authorList>
    </citation>
    <scope>NUCLEOTIDE SEQUENCE [LARGE SCALE GENOMIC DNA]</scope>
    <source>
        <strain evidence="7 8">DSM 28286</strain>
    </source>
</reference>
<dbReference type="STRING" id="1465490.SAMN05444277_103275"/>
<comment type="subcellular location">
    <subcellularLocation>
        <location evidence="1">Membrane</location>
        <topology evidence="1">Multi-pass membrane protein</topology>
    </subcellularLocation>
</comment>
<feature type="transmembrane region" description="Helical" evidence="5">
    <location>
        <begin position="323"/>
        <end position="341"/>
    </location>
</feature>
<evidence type="ECO:0000256" key="3">
    <source>
        <dbReference type="ARBA" id="ARBA00022989"/>
    </source>
</evidence>
<feature type="transmembrane region" description="Helical" evidence="5">
    <location>
        <begin position="195"/>
        <end position="215"/>
    </location>
</feature>
<keyword evidence="8" id="KW-1185">Reference proteome</keyword>
<feature type="transmembrane region" description="Helical" evidence="5">
    <location>
        <begin position="277"/>
        <end position="294"/>
    </location>
</feature>
<dbReference type="Proteomes" id="UP000199031">
    <property type="component" value="Unassembled WGS sequence"/>
</dbReference>
<dbReference type="Pfam" id="PF04932">
    <property type="entry name" value="Wzy_C"/>
    <property type="match status" value="1"/>
</dbReference>
<feature type="transmembrane region" description="Helical" evidence="5">
    <location>
        <begin position="134"/>
        <end position="152"/>
    </location>
</feature>
<keyword evidence="2 5" id="KW-0812">Transmembrane</keyword>
<gene>
    <name evidence="7" type="ORF">SAMN05444277_103275</name>
</gene>
<dbReference type="AlphaFoldDB" id="A0A1I5UGY3"/>
<feature type="transmembrane region" description="Helical" evidence="5">
    <location>
        <begin position="300"/>
        <end position="316"/>
    </location>
</feature>
<keyword evidence="3 5" id="KW-1133">Transmembrane helix</keyword>
<dbReference type="RefSeq" id="WP_090656974.1">
    <property type="nucleotide sequence ID" value="NZ_FOXQ01000003.1"/>
</dbReference>
<dbReference type="GO" id="GO:0016874">
    <property type="term" value="F:ligase activity"/>
    <property type="evidence" value="ECO:0007669"/>
    <property type="project" value="UniProtKB-KW"/>
</dbReference>
<feature type="transmembrane region" description="Helical" evidence="5">
    <location>
        <begin position="81"/>
        <end position="99"/>
    </location>
</feature>
<feature type="transmembrane region" description="Helical" evidence="5">
    <location>
        <begin position="252"/>
        <end position="270"/>
    </location>
</feature>
<dbReference type="InterPro" id="IPR051533">
    <property type="entry name" value="WaaL-like"/>
</dbReference>
<feature type="transmembrane region" description="Helical" evidence="5">
    <location>
        <begin position="56"/>
        <end position="74"/>
    </location>
</feature>
<dbReference type="InterPro" id="IPR007016">
    <property type="entry name" value="O-antigen_ligase-rel_domated"/>
</dbReference>
<dbReference type="GO" id="GO:0016020">
    <property type="term" value="C:membrane"/>
    <property type="evidence" value="ECO:0007669"/>
    <property type="project" value="UniProtKB-SubCell"/>
</dbReference>
<feature type="transmembrane region" description="Helical" evidence="5">
    <location>
        <begin position="33"/>
        <end position="50"/>
    </location>
</feature>
<evidence type="ECO:0000256" key="1">
    <source>
        <dbReference type="ARBA" id="ARBA00004141"/>
    </source>
</evidence>
<keyword evidence="7" id="KW-0436">Ligase</keyword>
<name>A0A1I5UGY3_9BACT</name>
<feature type="domain" description="O-antigen ligase-related" evidence="6">
    <location>
        <begin position="284"/>
        <end position="424"/>
    </location>
</feature>
<evidence type="ECO:0000313" key="7">
    <source>
        <dbReference type="EMBL" id="SFP94297.1"/>
    </source>
</evidence>
<dbReference type="EMBL" id="FOXQ01000003">
    <property type="protein sequence ID" value="SFP94297.1"/>
    <property type="molecule type" value="Genomic_DNA"/>
</dbReference>
<protein>
    <submittedName>
        <fullName evidence="7">O-Antigen ligase</fullName>
    </submittedName>
</protein>
<proteinExistence type="predicted"/>
<feature type="transmembrane region" description="Helical" evidence="5">
    <location>
        <begin position="164"/>
        <end position="183"/>
    </location>
</feature>
<sequence>MAFSDIERFKDSISLKVGRFLHKIFIEQKLNNVIGYILVAFFAIALGYLFAAQTTLGIGIAGLICGVAVVLACMLDTLTGLFINLIYSFFAFAFSRFFFNDEFPTGVASDILMLATLFSFFIKRVHLKKTLDEFVHTPVVIAILALFFYLMIELFNPYARSFDGWFQTIRKSLGTLVFLFIAYKAFDNYESVRKFLTGLFIVCTITGLYGCIQQWHGLFDYERAWAMADDNRFGLIFIAGDFRKFSTMSDPTAYGIMMASCGIFYLIIAVNEKRLPVKLTILAGVMLMFLGMAYSGTRTANAMAAAGLVMFMLLTINKKSTQIFTAFAALGFVVLMYGPFYGNATVNRFRTTFNGANDDSYKVRETNRAFIQPYIYSHPIGGGLCTTGAGGLRFNPSHYLAGFPPDSGYLKKALETGWVGLIFICILYFVVLKNCIRGYFDTDDADAKVLYAASCAFLFSFYIADFAQDAIGQITDTVVYYPIIALTLKLKGFKKDKEYSVNTEEKENPELKYT</sequence>
<evidence type="ECO:0000313" key="8">
    <source>
        <dbReference type="Proteomes" id="UP000199031"/>
    </source>
</evidence>
<evidence type="ECO:0000256" key="4">
    <source>
        <dbReference type="ARBA" id="ARBA00023136"/>
    </source>
</evidence>
<organism evidence="7 8">
    <name type="scientific">Parafilimonas terrae</name>
    <dbReference type="NCBI Taxonomy" id="1465490"/>
    <lineage>
        <taxon>Bacteria</taxon>
        <taxon>Pseudomonadati</taxon>
        <taxon>Bacteroidota</taxon>
        <taxon>Chitinophagia</taxon>
        <taxon>Chitinophagales</taxon>
        <taxon>Chitinophagaceae</taxon>
        <taxon>Parafilimonas</taxon>
    </lineage>
</organism>
<feature type="transmembrane region" description="Helical" evidence="5">
    <location>
        <begin position="105"/>
        <end position="122"/>
    </location>
</feature>
<dbReference type="PANTHER" id="PTHR37422">
    <property type="entry name" value="TEICHURONIC ACID BIOSYNTHESIS PROTEIN TUAE"/>
    <property type="match status" value="1"/>
</dbReference>
<feature type="transmembrane region" description="Helical" evidence="5">
    <location>
        <begin position="417"/>
        <end position="436"/>
    </location>
</feature>
<evidence type="ECO:0000256" key="2">
    <source>
        <dbReference type="ARBA" id="ARBA00022692"/>
    </source>
</evidence>
<feature type="transmembrane region" description="Helical" evidence="5">
    <location>
        <begin position="448"/>
        <end position="464"/>
    </location>
</feature>
<keyword evidence="4 5" id="KW-0472">Membrane</keyword>
<accession>A0A1I5UGY3</accession>
<dbReference type="PANTHER" id="PTHR37422:SF13">
    <property type="entry name" value="LIPOPOLYSACCHARIDE BIOSYNTHESIS PROTEIN PA4999-RELATED"/>
    <property type="match status" value="1"/>
</dbReference>
<dbReference type="OrthoDB" id="783093at2"/>
<evidence type="ECO:0000256" key="5">
    <source>
        <dbReference type="SAM" id="Phobius"/>
    </source>
</evidence>